<sequence>MNKLKELEILNLWNSSKVSLEFKPDVTLLTGINGSGKSTILNIIFDSLTSHNEVTRNTSKNRFWSTKSTFENDIEYYSAIFPNVSQNQKVEQGLINLLPNANYHNLKNVKEFEKICCNDKEIAARKNITYSDDSKRSRVASVHSVFLKGKEISGDFEVIDKLVPDCFLYQEDRSSLHKKQENLEPYVSSFNYHNYKNSIDDRLIYIRSSLQNYESQITKKASEFIKNSDDAHKIVRFMKDSTAGIDSVFELLNKYFLQTNKRITKDEENMITAQNIDTKEVIPWYLLSRGEKTIIYLFLVALIYKDSIFLLDEPEISLHVKWQKSLVSDLMSIAPKSQFIIATHSPDLIGGRWLPNCLKINHS</sequence>
<evidence type="ECO:0000313" key="3">
    <source>
        <dbReference type="Proteomes" id="UP001152467"/>
    </source>
</evidence>
<keyword evidence="3" id="KW-1185">Reference proteome</keyword>
<dbReference type="PANTHER" id="PTHR43581:SF2">
    <property type="entry name" value="EXCINUCLEASE ATPASE SUBUNIT"/>
    <property type="match status" value="1"/>
</dbReference>
<reference evidence="2" key="1">
    <citation type="submission" date="2022-07" db="EMBL/GenBank/DDBJ databases">
        <authorList>
            <person name="Criscuolo A."/>
        </authorList>
    </citation>
    <scope>NUCLEOTIDE SEQUENCE</scope>
    <source>
        <strain evidence="2">CIP111854</strain>
    </source>
</reference>
<feature type="domain" description="Endonuclease GajA/Old nuclease/RecF-like AAA" evidence="1">
    <location>
        <begin position="3"/>
        <end position="349"/>
    </location>
</feature>
<organism evidence="2 3">
    <name type="scientific">Pseudoalteromonas holothuriae</name>
    <dbReference type="NCBI Taxonomy" id="2963714"/>
    <lineage>
        <taxon>Bacteria</taxon>
        <taxon>Pseudomonadati</taxon>
        <taxon>Pseudomonadota</taxon>
        <taxon>Gammaproteobacteria</taxon>
        <taxon>Alteromonadales</taxon>
        <taxon>Pseudoalteromonadaceae</taxon>
        <taxon>Pseudoalteromonas</taxon>
    </lineage>
</organism>
<dbReference type="AlphaFoldDB" id="A0A9W4QTA9"/>
<proteinExistence type="predicted"/>
<comment type="caution">
    <text evidence="2">The sequence shown here is derived from an EMBL/GenBank/DDBJ whole genome shotgun (WGS) entry which is preliminary data.</text>
</comment>
<dbReference type="EMBL" id="CAMAPC010000002">
    <property type="protein sequence ID" value="CAH9052130.1"/>
    <property type="molecule type" value="Genomic_DNA"/>
</dbReference>
<dbReference type="SUPFAM" id="SSF52540">
    <property type="entry name" value="P-loop containing nucleoside triphosphate hydrolases"/>
    <property type="match status" value="1"/>
</dbReference>
<dbReference type="InterPro" id="IPR051396">
    <property type="entry name" value="Bact_Antivir_Def_Nuclease"/>
</dbReference>
<accession>A0A9W4QTA9</accession>
<dbReference type="Gene3D" id="3.40.50.300">
    <property type="entry name" value="P-loop containing nucleotide triphosphate hydrolases"/>
    <property type="match status" value="1"/>
</dbReference>
<evidence type="ECO:0000313" key="2">
    <source>
        <dbReference type="EMBL" id="CAH9052130.1"/>
    </source>
</evidence>
<protein>
    <recommendedName>
        <fullName evidence="1">Endonuclease GajA/Old nuclease/RecF-like AAA domain-containing protein</fullName>
    </recommendedName>
</protein>
<dbReference type="RefSeq" id="WP_064386525.1">
    <property type="nucleotide sequence ID" value="NZ_CAMAPC010000002.1"/>
</dbReference>
<name>A0A9W4QTA9_9GAMM</name>
<dbReference type="Pfam" id="PF13175">
    <property type="entry name" value="AAA_15"/>
    <property type="match status" value="1"/>
</dbReference>
<dbReference type="Proteomes" id="UP001152467">
    <property type="component" value="Unassembled WGS sequence"/>
</dbReference>
<gene>
    <name evidence="2" type="ORF">PSECIP111854_00906</name>
</gene>
<dbReference type="InterPro" id="IPR041685">
    <property type="entry name" value="AAA_GajA/Old/RecF-like"/>
</dbReference>
<evidence type="ECO:0000259" key="1">
    <source>
        <dbReference type="Pfam" id="PF13175"/>
    </source>
</evidence>
<dbReference type="InterPro" id="IPR027417">
    <property type="entry name" value="P-loop_NTPase"/>
</dbReference>
<dbReference type="CDD" id="cd00267">
    <property type="entry name" value="ABC_ATPase"/>
    <property type="match status" value="1"/>
</dbReference>
<dbReference type="PANTHER" id="PTHR43581">
    <property type="entry name" value="ATP/GTP PHOSPHATASE"/>
    <property type="match status" value="1"/>
</dbReference>